<evidence type="ECO:0000313" key="4">
    <source>
        <dbReference type="Proteomes" id="UP000623129"/>
    </source>
</evidence>
<dbReference type="InterPro" id="IPR022226">
    <property type="entry name" value="DUF3752"/>
</dbReference>
<evidence type="ECO:0000259" key="2">
    <source>
        <dbReference type="PROSITE" id="PS50076"/>
    </source>
</evidence>
<dbReference type="PANTHER" id="PTHR47422">
    <property type="entry name" value="DNAJ HEAT SHOCK N-TERMINAL DOMAIN-CONTAINING PROTEIN"/>
    <property type="match status" value="1"/>
</dbReference>
<feature type="compositionally biased region" description="Basic and acidic residues" evidence="1">
    <location>
        <begin position="645"/>
        <end position="684"/>
    </location>
</feature>
<feature type="region of interest" description="Disordered" evidence="1">
    <location>
        <begin position="26"/>
        <end position="49"/>
    </location>
</feature>
<protein>
    <submittedName>
        <fullName evidence="3">Protein HLJ1</fullName>
    </submittedName>
</protein>
<dbReference type="Gene3D" id="1.10.287.110">
    <property type="entry name" value="DnaJ domain"/>
    <property type="match status" value="1"/>
</dbReference>
<sequence>MLLDRARECDSTVLFRDPTPECDSTVLATSTSDSPDHAPTAPTETARHEPTTLCRFWDMISVPQCPLSNPATNGNREAAIENASVVGTFWYSTLMPHASILGKQTREAQSRRVPLMAKEKDTQRGRRSKRTRHHASSSSPSSPSSSSDYTSSSQSPDRDLRKGKHKRSTSRRHRESSSSHRKGRMSSRRSSRSAHGKDRREKGKKRSHRRRDDSCSDYSSMEEDNLKQNVLEPKEVVKSILDEFPAVASELHQILKMIDNGEGVDLSGISDKSLVKLLKKLFTSLNLEKDRYGVYMLPPKAVPALDIIGLTLDQYINPKHASDGEQIKSIKDDYLVNAKEDQLINSKDEEEPQPAPKKRMIGPAMPSRELLEAAAELTEAAGLLSEADIGDESEVLIGPPPPALVSEAESANEAERFEEVTRIMGADAESAYDVLGINWKMASENIKKKYWKLSLLVHPDKCSHPDAQQAFVLLNKAFKDLQDPNKRGAIDDKLKAKEEQERFEVELKAMREAAQWRKIQGISMEGDEELLAGPKEAPKREEWMTTLPPERKPGMASMHSTTSFSKSGKEGRGDTSAWTDTPLDKANKAKQNYLEAYDKAKSLADAEEARSRPKPTSDASLVDKYNSSKQSLVEKHREEKKKKEKEKEKKLKKERGGIGKEKEKDEWEGNHPWKPWDREKDLTAGRKNVNLDPKDMSKGLTSRFSGGTTQRNFL</sequence>
<feature type="compositionally biased region" description="Basic residues" evidence="1">
    <location>
        <begin position="125"/>
        <end position="135"/>
    </location>
</feature>
<dbReference type="GO" id="GO:0005783">
    <property type="term" value="C:endoplasmic reticulum"/>
    <property type="evidence" value="ECO:0007669"/>
    <property type="project" value="UniProtKB-ARBA"/>
</dbReference>
<feature type="region of interest" description="Disordered" evidence="1">
    <location>
        <begin position="527"/>
        <end position="585"/>
    </location>
</feature>
<reference evidence="3" key="1">
    <citation type="submission" date="2020-01" db="EMBL/GenBank/DDBJ databases">
        <title>Genome sequence of Kobresia littledalei, the first chromosome-level genome in the family Cyperaceae.</title>
        <authorList>
            <person name="Qu G."/>
        </authorList>
    </citation>
    <scope>NUCLEOTIDE SEQUENCE</scope>
    <source>
        <strain evidence="3">C.B.Clarke</strain>
        <tissue evidence="3">Leaf</tissue>
    </source>
</reference>
<dbReference type="Proteomes" id="UP000623129">
    <property type="component" value="Unassembled WGS sequence"/>
</dbReference>
<dbReference type="SUPFAM" id="SSF46565">
    <property type="entry name" value="Chaperone J-domain"/>
    <property type="match status" value="1"/>
</dbReference>
<feature type="compositionally biased region" description="Basic residues" evidence="1">
    <location>
        <begin position="161"/>
        <end position="194"/>
    </location>
</feature>
<dbReference type="AlphaFoldDB" id="A0A833W0W4"/>
<feature type="region of interest" description="Disordered" evidence="1">
    <location>
        <begin position="102"/>
        <end position="225"/>
    </location>
</feature>
<comment type="caution">
    <text evidence="3">The sequence shown here is derived from an EMBL/GenBank/DDBJ whole genome shotgun (WGS) entry which is preliminary data.</text>
</comment>
<evidence type="ECO:0000313" key="3">
    <source>
        <dbReference type="EMBL" id="KAF3339554.1"/>
    </source>
</evidence>
<dbReference type="InterPro" id="IPR001623">
    <property type="entry name" value="DnaJ_domain"/>
</dbReference>
<dbReference type="EMBL" id="SWLB01000003">
    <property type="protein sequence ID" value="KAF3339554.1"/>
    <property type="molecule type" value="Genomic_DNA"/>
</dbReference>
<dbReference type="PRINTS" id="PR00625">
    <property type="entry name" value="JDOMAIN"/>
</dbReference>
<accession>A0A833W0W4</accession>
<dbReference type="SMART" id="SM00271">
    <property type="entry name" value="DnaJ"/>
    <property type="match status" value="1"/>
</dbReference>
<dbReference type="OrthoDB" id="342454at2759"/>
<evidence type="ECO:0000256" key="1">
    <source>
        <dbReference type="SAM" id="MobiDB-lite"/>
    </source>
</evidence>
<feature type="compositionally biased region" description="Basic and acidic residues" evidence="1">
    <location>
        <begin position="536"/>
        <end position="553"/>
    </location>
</feature>
<keyword evidence="4" id="KW-1185">Reference proteome</keyword>
<dbReference type="Pfam" id="PF00226">
    <property type="entry name" value="DnaJ"/>
    <property type="match status" value="1"/>
</dbReference>
<feature type="domain" description="J" evidence="2">
    <location>
        <begin position="430"/>
        <end position="494"/>
    </location>
</feature>
<feature type="region of interest" description="Disordered" evidence="1">
    <location>
        <begin position="341"/>
        <end position="361"/>
    </location>
</feature>
<feature type="region of interest" description="Disordered" evidence="1">
    <location>
        <begin position="603"/>
        <end position="714"/>
    </location>
</feature>
<organism evidence="3 4">
    <name type="scientific">Carex littledalei</name>
    <dbReference type="NCBI Taxonomy" id="544730"/>
    <lineage>
        <taxon>Eukaryota</taxon>
        <taxon>Viridiplantae</taxon>
        <taxon>Streptophyta</taxon>
        <taxon>Embryophyta</taxon>
        <taxon>Tracheophyta</taxon>
        <taxon>Spermatophyta</taxon>
        <taxon>Magnoliopsida</taxon>
        <taxon>Liliopsida</taxon>
        <taxon>Poales</taxon>
        <taxon>Cyperaceae</taxon>
        <taxon>Cyperoideae</taxon>
        <taxon>Cariceae</taxon>
        <taxon>Carex</taxon>
        <taxon>Carex subgen. Euthyceras</taxon>
    </lineage>
</organism>
<gene>
    <name evidence="3" type="ORF">FCM35_KLT15325</name>
</gene>
<dbReference type="PROSITE" id="PS50076">
    <property type="entry name" value="DNAJ_2"/>
    <property type="match status" value="1"/>
</dbReference>
<feature type="compositionally biased region" description="Polar residues" evidence="1">
    <location>
        <begin position="699"/>
        <end position="714"/>
    </location>
</feature>
<feature type="compositionally biased region" description="Low complexity" evidence="1">
    <location>
        <begin position="136"/>
        <end position="155"/>
    </location>
</feature>
<dbReference type="InterPro" id="IPR036869">
    <property type="entry name" value="J_dom_sf"/>
</dbReference>
<dbReference type="PANTHER" id="PTHR47422:SF1">
    <property type="entry name" value="DNAJ HEAT SHOCK N-TERMINAL DOMAIN-CONTAINING PROTEIN"/>
    <property type="match status" value="1"/>
</dbReference>
<name>A0A833W0W4_9POAL</name>
<dbReference type="Pfam" id="PF12572">
    <property type="entry name" value="DUF3752"/>
    <property type="match status" value="1"/>
</dbReference>
<proteinExistence type="predicted"/>
<dbReference type="CDD" id="cd06257">
    <property type="entry name" value="DnaJ"/>
    <property type="match status" value="1"/>
</dbReference>